<feature type="signal peptide" evidence="2">
    <location>
        <begin position="1"/>
        <end position="19"/>
    </location>
</feature>
<gene>
    <name evidence="5" type="ORF">ACFS29_09610</name>
</gene>
<comment type="caution">
    <text evidence="5">The sequence shown here is derived from an EMBL/GenBank/DDBJ whole genome shotgun (WGS) entry which is preliminary data.</text>
</comment>
<sequence length="575" mass="63018">MKKITILFIFLFGLAISHAQEICGTPEPKIKGSLTIIDPSYLNRNTPVCINIYYHIIRNSSGIGGINQNQLELITDDLNLQFGNHDITFTTSGFDYIDNTNYQTINNSTEAANLAQVNNFSNSINYYIVDSLWNVGNGFVAGTAINIPSNNLVIRSDRVFLSTSPHEIGHCLNLWHTFQGTASGTSGCAEAINGSNCGTCGDRVCDTPADANTGNSGGYSPDIDNYMSYYINRDEFTIGQADRIRQSLASSTLLQQVVAPICNAGIDGPNEICLGTPTTFTFNNLPVGASITWSYPTNRMYVISGQGTSACTLSSFTSGTNNIITATIVDNGVTTVFQLSVNILYGGSSTTPTIIVSPNSPNNLICCGQTYSFEHAICASNCSNIEWNHTVYSSNPSDYYAINDTGNTAIVTINKNDYSPFIINSKARNLPVNCGNPSSWSNGITRYYGVISARFSGSDKDKTNLNKQSPLLERFINSTNTLEVEKVDLYEWMNAQFSDRNLNQNEAEHIINLLSKENQFSSVKIEIFNLTGFNVFSKEMHTSKVSYNLSYLTSGIYFIKYSYGGEIATNKIIIK</sequence>
<dbReference type="NCBIfam" id="TIGR04183">
    <property type="entry name" value="Por_Secre_tail"/>
    <property type="match status" value="1"/>
</dbReference>
<keyword evidence="1 2" id="KW-0732">Signal</keyword>
<dbReference type="Gene3D" id="3.40.390.10">
    <property type="entry name" value="Collagenase (Catalytic Domain)"/>
    <property type="match status" value="1"/>
</dbReference>
<evidence type="ECO:0000256" key="1">
    <source>
        <dbReference type="ARBA" id="ARBA00022729"/>
    </source>
</evidence>
<dbReference type="RefSeq" id="WP_194509221.1">
    <property type="nucleotide sequence ID" value="NZ_JADILU010000007.1"/>
</dbReference>
<evidence type="ECO:0000313" key="6">
    <source>
        <dbReference type="Proteomes" id="UP001597548"/>
    </source>
</evidence>
<dbReference type="Proteomes" id="UP001597548">
    <property type="component" value="Unassembled WGS sequence"/>
</dbReference>
<dbReference type="SUPFAM" id="SSF55486">
    <property type="entry name" value="Metalloproteases ('zincins'), catalytic domain"/>
    <property type="match status" value="1"/>
</dbReference>
<accession>A0ABW5ZUJ8</accession>
<organism evidence="5 6">
    <name type="scientific">Psychroserpens luteus</name>
    <dbReference type="NCBI Taxonomy" id="1434066"/>
    <lineage>
        <taxon>Bacteria</taxon>
        <taxon>Pseudomonadati</taxon>
        <taxon>Bacteroidota</taxon>
        <taxon>Flavobacteriia</taxon>
        <taxon>Flavobacteriales</taxon>
        <taxon>Flavobacteriaceae</taxon>
        <taxon>Psychroserpens</taxon>
    </lineage>
</organism>
<feature type="chain" id="PRO_5047384473" evidence="2">
    <location>
        <begin position="20"/>
        <end position="575"/>
    </location>
</feature>
<dbReference type="Pfam" id="PF18962">
    <property type="entry name" value="Por_Secre_tail"/>
    <property type="match status" value="1"/>
</dbReference>
<dbReference type="InterPro" id="IPR008754">
    <property type="entry name" value="Peptidase_M43"/>
</dbReference>
<evidence type="ECO:0000259" key="3">
    <source>
        <dbReference type="Pfam" id="PF05572"/>
    </source>
</evidence>
<protein>
    <submittedName>
        <fullName evidence="5">T9SS type A sorting domain-containing protein</fullName>
    </submittedName>
</protein>
<reference evidence="6" key="1">
    <citation type="journal article" date="2019" name="Int. J. Syst. Evol. Microbiol.">
        <title>The Global Catalogue of Microorganisms (GCM) 10K type strain sequencing project: providing services to taxonomists for standard genome sequencing and annotation.</title>
        <authorList>
            <consortium name="The Broad Institute Genomics Platform"/>
            <consortium name="The Broad Institute Genome Sequencing Center for Infectious Disease"/>
            <person name="Wu L."/>
            <person name="Ma J."/>
        </authorList>
    </citation>
    <scope>NUCLEOTIDE SEQUENCE [LARGE SCALE GENOMIC DNA]</scope>
    <source>
        <strain evidence="6">KCTC 32514</strain>
    </source>
</reference>
<name>A0ABW5ZUJ8_9FLAO</name>
<feature type="domain" description="Peptidase M43 pregnancy-associated plasma-A" evidence="3">
    <location>
        <begin position="160"/>
        <end position="248"/>
    </location>
</feature>
<dbReference type="EMBL" id="JBHUOS010000008">
    <property type="protein sequence ID" value="MFD2915895.1"/>
    <property type="molecule type" value="Genomic_DNA"/>
</dbReference>
<proteinExistence type="predicted"/>
<dbReference type="InterPro" id="IPR024079">
    <property type="entry name" value="MetalloPept_cat_dom_sf"/>
</dbReference>
<evidence type="ECO:0000259" key="4">
    <source>
        <dbReference type="Pfam" id="PF18962"/>
    </source>
</evidence>
<keyword evidence="6" id="KW-1185">Reference proteome</keyword>
<evidence type="ECO:0000256" key="2">
    <source>
        <dbReference type="SAM" id="SignalP"/>
    </source>
</evidence>
<dbReference type="InterPro" id="IPR026444">
    <property type="entry name" value="Secre_tail"/>
</dbReference>
<evidence type="ECO:0000313" key="5">
    <source>
        <dbReference type="EMBL" id="MFD2915895.1"/>
    </source>
</evidence>
<dbReference type="Pfam" id="PF05572">
    <property type="entry name" value="Peptidase_M43"/>
    <property type="match status" value="1"/>
</dbReference>
<feature type="domain" description="Secretion system C-terminal sorting" evidence="4">
    <location>
        <begin position="508"/>
        <end position="574"/>
    </location>
</feature>